<dbReference type="InterPro" id="IPR011701">
    <property type="entry name" value="MFS"/>
</dbReference>
<evidence type="ECO:0000256" key="4">
    <source>
        <dbReference type="ARBA" id="ARBA00023136"/>
    </source>
</evidence>
<gene>
    <name evidence="7" type="ORF">C1I63_01970</name>
</gene>
<feature type="transmembrane region" description="Helical" evidence="5">
    <location>
        <begin position="259"/>
        <end position="281"/>
    </location>
</feature>
<keyword evidence="2 5" id="KW-0812">Transmembrane</keyword>
<evidence type="ECO:0000256" key="1">
    <source>
        <dbReference type="ARBA" id="ARBA00004651"/>
    </source>
</evidence>
<feature type="transmembrane region" description="Helical" evidence="5">
    <location>
        <begin position="226"/>
        <end position="247"/>
    </location>
</feature>
<dbReference type="Proteomes" id="UP000241085">
    <property type="component" value="Unassembled WGS sequence"/>
</dbReference>
<feature type="transmembrane region" description="Helical" evidence="5">
    <location>
        <begin position="171"/>
        <end position="196"/>
    </location>
</feature>
<dbReference type="PANTHER" id="PTHR23534">
    <property type="entry name" value="MFS PERMEASE"/>
    <property type="match status" value="1"/>
</dbReference>
<evidence type="ECO:0000256" key="2">
    <source>
        <dbReference type="ARBA" id="ARBA00022692"/>
    </source>
</evidence>
<dbReference type="AlphaFoldDB" id="A0A2T4UQD1"/>
<accession>A0A2T4UQD1</accession>
<feature type="transmembrane region" description="Helical" evidence="5">
    <location>
        <begin position="377"/>
        <end position="398"/>
    </location>
</feature>
<dbReference type="SUPFAM" id="SSF103473">
    <property type="entry name" value="MFS general substrate transporter"/>
    <property type="match status" value="1"/>
</dbReference>
<keyword evidence="3 5" id="KW-1133">Transmembrane helix</keyword>
<keyword evidence="4 5" id="KW-0472">Membrane</keyword>
<evidence type="ECO:0000313" key="8">
    <source>
        <dbReference type="Proteomes" id="UP000241085"/>
    </source>
</evidence>
<dbReference type="Pfam" id="PF07690">
    <property type="entry name" value="MFS_1"/>
    <property type="match status" value="1"/>
</dbReference>
<evidence type="ECO:0000256" key="3">
    <source>
        <dbReference type="ARBA" id="ARBA00022989"/>
    </source>
</evidence>
<dbReference type="InterPro" id="IPR036259">
    <property type="entry name" value="MFS_trans_sf"/>
</dbReference>
<name>A0A2T4UQD1_9MICO</name>
<comment type="subcellular location">
    <subcellularLocation>
        <location evidence="1">Cell membrane</location>
        <topology evidence="1">Multi-pass membrane protein</topology>
    </subcellularLocation>
</comment>
<comment type="caution">
    <text evidence="7">The sequence shown here is derived from an EMBL/GenBank/DDBJ whole genome shotgun (WGS) entry which is preliminary data.</text>
</comment>
<feature type="transmembrane region" description="Helical" evidence="5">
    <location>
        <begin position="106"/>
        <end position="128"/>
    </location>
</feature>
<keyword evidence="8" id="KW-1185">Reference proteome</keyword>
<evidence type="ECO:0000256" key="5">
    <source>
        <dbReference type="SAM" id="Phobius"/>
    </source>
</evidence>
<proteinExistence type="predicted"/>
<feature type="transmembrane region" description="Helical" evidence="5">
    <location>
        <begin position="288"/>
        <end position="307"/>
    </location>
</feature>
<dbReference type="GO" id="GO:0022857">
    <property type="term" value="F:transmembrane transporter activity"/>
    <property type="evidence" value="ECO:0007669"/>
    <property type="project" value="InterPro"/>
</dbReference>
<feature type="transmembrane region" description="Helical" evidence="5">
    <location>
        <begin position="15"/>
        <end position="37"/>
    </location>
</feature>
<feature type="transmembrane region" description="Helical" evidence="5">
    <location>
        <begin position="351"/>
        <end position="371"/>
    </location>
</feature>
<dbReference type="PANTHER" id="PTHR23534:SF1">
    <property type="entry name" value="MAJOR FACILITATOR SUPERFAMILY PROTEIN"/>
    <property type="match status" value="1"/>
</dbReference>
<feature type="transmembrane region" description="Helical" evidence="5">
    <location>
        <begin position="49"/>
        <end position="68"/>
    </location>
</feature>
<feature type="domain" description="Major facilitator superfamily (MFS) profile" evidence="6">
    <location>
        <begin position="14"/>
        <end position="402"/>
    </location>
</feature>
<sequence length="405" mass="39362">MHDETERARVQRRTLIVVVVGQVLGGAGLAAGATVGALLAQDLFGGEGLAGLSTALLTLGSALAAFLVGRTAQRRGRRLGLGLGFAAGGLGAVGVVVAAATGSAALLFASLVVYGAGSATNLQARYAATDLALPSHRGRAISTALVSTTLGAVAAPAVVEPLGVVATGLGLPALAGPFLLAAAAYLSAGAALLLLLRPDPLLLARRLGATAAPVAAAPVRRGAAPVGATVMVLTQIAMVAIMTMTPVHMLAHDHALGDVGLVIGIHIGAMYLPSLVTGPLVDRVGPTAVAGASGIVLLGAGAIAALAPGDSLALLITALALLGLGWNLGLISGTALVVEGTSPADRARVQGSLDVLVALSGAGAGAASGAVVASSDFAVLSLGGGLLALLLIPVLVVARMRRNAV</sequence>
<dbReference type="InterPro" id="IPR020846">
    <property type="entry name" value="MFS_dom"/>
</dbReference>
<feature type="transmembrane region" description="Helical" evidence="5">
    <location>
        <begin position="140"/>
        <end position="159"/>
    </location>
</feature>
<feature type="transmembrane region" description="Helical" evidence="5">
    <location>
        <begin position="80"/>
        <end position="100"/>
    </location>
</feature>
<organism evidence="7 8">
    <name type="scientific">Rathayibacter caricis DSM 15933</name>
    <dbReference type="NCBI Taxonomy" id="1328867"/>
    <lineage>
        <taxon>Bacteria</taxon>
        <taxon>Bacillati</taxon>
        <taxon>Actinomycetota</taxon>
        <taxon>Actinomycetes</taxon>
        <taxon>Micrococcales</taxon>
        <taxon>Microbacteriaceae</taxon>
        <taxon>Rathayibacter</taxon>
    </lineage>
</organism>
<protein>
    <submittedName>
        <fullName evidence="7">MFS transporter</fullName>
    </submittedName>
</protein>
<feature type="transmembrane region" description="Helical" evidence="5">
    <location>
        <begin position="313"/>
        <end position="339"/>
    </location>
</feature>
<dbReference type="PROSITE" id="PS50850">
    <property type="entry name" value="MFS"/>
    <property type="match status" value="1"/>
</dbReference>
<dbReference type="GO" id="GO:0005886">
    <property type="term" value="C:plasma membrane"/>
    <property type="evidence" value="ECO:0007669"/>
    <property type="project" value="UniProtKB-SubCell"/>
</dbReference>
<dbReference type="EMBL" id="PZPL01000001">
    <property type="protein sequence ID" value="PTL71734.1"/>
    <property type="molecule type" value="Genomic_DNA"/>
</dbReference>
<reference evidence="7 8" key="1">
    <citation type="submission" date="2018-03" db="EMBL/GenBank/DDBJ databases">
        <title>Bacteriophage NCPPB3778 and a type I-E CRISPR drive the evolution of the US Biological Select Agent, Rathayibacter toxicus.</title>
        <authorList>
            <person name="Davis E.W.II."/>
            <person name="Tabima J.F."/>
            <person name="Weisberg A.J."/>
            <person name="Dantas Lopes L."/>
            <person name="Wiseman M.S."/>
            <person name="Wiseman M.S."/>
            <person name="Pupko T."/>
            <person name="Belcher M.S."/>
            <person name="Sechler A.J."/>
            <person name="Tancos M.A."/>
            <person name="Schroeder B.K."/>
            <person name="Murray T.D."/>
            <person name="Luster D.G."/>
            <person name="Schneider W.L."/>
            <person name="Rogers E."/>
            <person name="Andreote F.D."/>
            <person name="Grunwald N.J."/>
            <person name="Putnam M.L."/>
            <person name="Chang J.H."/>
        </authorList>
    </citation>
    <scope>NUCLEOTIDE SEQUENCE [LARGE SCALE GENOMIC DNA]</scope>
    <source>
        <strain evidence="7 8">DSM 15933</strain>
    </source>
</reference>
<evidence type="ECO:0000313" key="7">
    <source>
        <dbReference type="EMBL" id="PTL71734.1"/>
    </source>
</evidence>
<dbReference type="Gene3D" id="1.20.1250.20">
    <property type="entry name" value="MFS general substrate transporter like domains"/>
    <property type="match status" value="1"/>
</dbReference>
<dbReference type="RefSeq" id="WP_107573569.1">
    <property type="nucleotide sequence ID" value="NZ_PZPL01000001.1"/>
</dbReference>
<evidence type="ECO:0000259" key="6">
    <source>
        <dbReference type="PROSITE" id="PS50850"/>
    </source>
</evidence>